<organism evidence="3 4">
    <name type="scientific">Massarina eburnea CBS 473.64</name>
    <dbReference type="NCBI Taxonomy" id="1395130"/>
    <lineage>
        <taxon>Eukaryota</taxon>
        <taxon>Fungi</taxon>
        <taxon>Dikarya</taxon>
        <taxon>Ascomycota</taxon>
        <taxon>Pezizomycotina</taxon>
        <taxon>Dothideomycetes</taxon>
        <taxon>Pleosporomycetidae</taxon>
        <taxon>Pleosporales</taxon>
        <taxon>Massarineae</taxon>
        <taxon>Massarinaceae</taxon>
        <taxon>Massarina</taxon>
    </lineage>
</organism>
<keyword evidence="2" id="KW-0472">Membrane</keyword>
<evidence type="ECO:0000256" key="1">
    <source>
        <dbReference type="SAM" id="MobiDB-lite"/>
    </source>
</evidence>
<feature type="compositionally biased region" description="Basic and acidic residues" evidence="1">
    <location>
        <begin position="24"/>
        <end position="37"/>
    </location>
</feature>
<accession>A0A6A6RN60</accession>
<evidence type="ECO:0000256" key="2">
    <source>
        <dbReference type="SAM" id="Phobius"/>
    </source>
</evidence>
<proteinExistence type="predicted"/>
<keyword evidence="2" id="KW-0812">Transmembrane</keyword>
<dbReference type="AlphaFoldDB" id="A0A6A6RN60"/>
<sequence>MPNTNTNSVVFDHLEEIELANRAPPDHSDPNHPHYPGDLDTQAKASPHLSVGKKIALGICAAVLFAGLLIGSGFAGARVGTPHRRPADPITSGSDSNSTHTSIQWHTATQTVTNTSTSVWETTTTITGTTHVTPPPISVSTEKITEKVTETLTVTKTEVEKGARCRKVNWYEAAWACNIQCNTETYKGDVGRLLTCEKVTGILGGTNCWSCLTE</sequence>
<evidence type="ECO:0000313" key="4">
    <source>
        <dbReference type="Proteomes" id="UP000799753"/>
    </source>
</evidence>
<reference evidence="3" key="1">
    <citation type="journal article" date="2020" name="Stud. Mycol.">
        <title>101 Dothideomycetes genomes: a test case for predicting lifestyles and emergence of pathogens.</title>
        <authorList>
            <person name="Haridas S."/>
            <person name="Albert R."/>
            <person name="Binder M."/>
            <person name="Bloem J."/>
            <person name="Labutti K."/>
            <person name="Salamov A."/>
            <person name="Andreopoulos B."/>
            <person name="Baker S."/>
            <person name="Barry K."/>
            <person name="Bills G."/>
            <person name="Bluhm B."/>
            <person name="Cannon C."/>
            <person name="Castanera R."/>
            <person name="Culley D."/>
            <person name="Daum C."/>
            <person name="Ezra D."/>
            <person name="Gonzalez J."/>
            <person name="Henrissat B."/>
            <person name="Kuo A."/>
            <person name="Liang C."/>
            <person name="Lipzen A."/>
            <person name="Lutzoni F."/>
            <person name="Magnuson J."/>
            <person name="Mondo S."/>
            <person name="Nolan M."/>
            <person name="Ohm R."/>
            <person name="Pangilinan J."/>
            <person name="Park H.-J."/>
            <person name="Ramirez L."/>
            <person name="Alfaro M."/>
            <person name="Sun H."/>
            <person name="Tritt A."/>
            <person name="Yoshinaga Y."/>
            <person name="Zwiers L.-H."/>
            <person name="Turgeon B."/>
            <person name="Goodwin S."/>
            <person name="Spatafora J."/>
            <person name="Crous P."/>
            <person name="Grigoriev I."/>
        </authorList>
    </citation>
    <scope>NUCLEOTIDE SEQUENCE</scope>
    <source>
        <strain evidence="3">CBS 473.64</strain>
    </source>
</reference>
<name>A0A6A6RN60_9PLEO</name>
<keyword evidence="2" id="KW-1133">Transmembrane helix</keyword>
<feature type="region of interest" description="Disordered" evidence="1">
    <location>
        <begin position="22"/>
        <end position="44"/>
    </location>
</feature>
<evidence type="ECO:0000313" key="3">
    <source>
        <dbReference type="EMBL" id="KAF2635588.1"/>
    </source>
</evidence>
<gene>
    <name evidence="3" type="ORF">P280DRAFT_484459</name>
</gene>
<dbReference type="EMBL" id="MU006805">
    <property type="protein sequence ID" value="KAF2635588.1"/>
    <property type="molecule type" value="Genomic_DNA"/>
</dbReference>
<protein>
    <submittedName>
        <fullName evidence="3">Uncharacterized protein</fullName>
    </submittedName>
</protein>
<dbReference type="Proteomes" id="UP000799753">
    <property type="component" value="Unassembled WGS sequence"/>
</dbReference>
<feature type="transmembrane region" description="Helical" evidence="2">
    <location>
        <begin position="55"/>
        <end position="75"/>
    </location>
</feature>
<keyword evidence="4" id="KW-1185">Reference proteome</keyword>